<evidence type="ECO:0000313" key="10">
    <source>
        <dbReference type="Proteomes" id="UP000179797"/>
    </source>
</evidence>
<accession>A0A1S1Z086</accession>
<sequence>MKTSIKYIFTVLLLMSFTACDSFLTEYPHSEVAVDDYLKNDDEVETAVIGIYSGLQEVVQQEYAILEMRSDNAGTRSGVGDWAQFESFTLLTTNSVVANYWKQLYTTIHRCNLVLASIDNVVDPNKKQQFEAEAKFVRGYLHFNAVRLFGSVPLADRIVNEGDTEGYKQAPADEVYALVNSDLEYAVNNLPSKSDIDLGRANKESAQTMLAKYYLQFKQYDEAKTLLSDIIAGGSFSLTQNYNDIFYQELGSEIIFPIQFIDDNTENSQEFSYYFLFEQGSHNYATDNMITLYESQPGVNGEDTRYTTNIIDQRGVRKGCGKFITTANNIRLAGNDYILIRYSDVLLLYVEAVIGDSFQTNDAVALDYFNQVRSRAGLAPLQNVTKPTLANERRKEFLYENHRWFDLERTGDLEATITNFMKDQGLNFDKRHLLLPIPQRELDTSKGMLTQNPGY</sequence>
<keyword evidence="10" id="KW-1185">Reference proteome</keyword>
<evidence type="ECO:0000256" key="3">
    <source>
        <dbReference type="ARBA" id="ARBA00022729"/>
    </source>
</evidence>
<keyword evidence="3 6" id="KW-0732">Signal</keyword>
<reference evidence="9 10" key="1">
    <citation type="journal article" date="2012" name="Int. J. Syst. Evol. Microbiol.">
        <title>Flammeovirga pacifica sp. nov., isolated from deep-sea sediment.</title>
        <authorList>
            <person name="Xu H."/>
            <person name="Fu Y."/>
            <person name="Yang N."/>
            <person name="Ding Z."/>
            <person name="Lai Q."/>
            <person name="Zeng R."/>
        </authorList>
    </citation>
    <scope>NUCLEOTIDE SEQUENCE [LARGE SCALE GENOMIC DNA]</scope>
    <source>
        <strain evidence="10">DSM 24597 / LMG 26175 / WPAGA1</strain>
    </source>
</reference>
<dbReference type="InterPro" id="IPR033985">
    <property type="entry name" value="SusD-like_N"/>
</dbReference>
<evidence type="ECO:0000256" key="1">
    <source>
        <dbReference type="ARBA" id="ARBA00004442"/>
    </source>
</evidence>
<dbReference type="GO" id="GO:0009279">
    <property type="term" value="C:cell outer membrane"/>
    <property type="evidence" value="ECO:0007669"/>
    <property type="project" value="UniProtKB-SubCell"/>
</dbReference>
<dbReference type="Gene3D" id="1.25.40.390">
    <property type="match status" value="1"/>
</dbReference>
<feature type="signal peptide" evidence="6">
    <location>
        <begin position="1"/>
        <end position="21"/>
    </location>
</feature>
<dbReference type="Proteomes" id="UP000179797">
    <property type="component" value="Unassembled WGS sequence"/>
</dbReference>
<dbReference type="PROSITE" id="PS51257">
    <property type="entry name" value="PROKAR_LIPOPROTEIN"/>
    <property type="match status" value="1"/>
</dbReference>
<gene>
    <name evidence="9" type="ORF">NH26_10045</name>
</gene>
<feature type="domain" description="SusD-like N-terminal" evidence="8">
    <location>
        <begin position="38"/>
        <end position="215"/>
    </location>
</feature>
<dbReference type="CDD" id="cd08977">
    <property type="entry name" value="SusD"/>
    <property type="match status" value="1"/>
</dbReference>
<evidence type="ECO:0000313" key="9">
    <source>
        <dbReference type="EMBL" id="OHX66676.1"/>
    </source>
</evidence>
<dbReference type="SUPFAM" id="SSF48452">
    <property type="entry name" value="TPR-like"/>
    <property type="match status" value="1"/>
</dbReference>
<dbReference type="Pfam" id="PF07980">
    <property type="entry name" value="SusD_RagB"/>
    <property type="match status" value="1"/>
</dbReference>
<keyword evidence="4" id="KW-0472">Membrane</keyword>
<dbReference type="AlphaFoldDB" id="A0A1S1Z086"/>
<feature type="chain" id="PRO_5010171185" description="RagB/SusD family nutrient uptake outer membrane protein" evidence="6">
    <location>
        <begin position="22"/>
        <end position="455"/>
    </location>
</feature>
<dbReference type="RefSeq" id="WP_044227977.1">
    <property type="nucleotide sequence ID" value="NZ_JRYR02000001.1"/>
</dbReference>
<name>A0A1S1Z086_FLAPC</name>
<dbReference type="STRING" id="915059.NH26_10045"/>
<dbReference type="InterPro" id="IPR012944">
    <property type="entry name" value="SusD_RagB_dom"/>
</dbReference>
<feature type="domain" description="RagB/SusD" evidence="7">
    <location>
        <begin position="232"/>
        <end position="455"/>
    </location>
</feature>
<evidence type="ECO:0000256" key="4">
    <source>
        <dbReference type="ARBA" id="ARBA00023136"/>
    </source>
</evidence>
<evidence type="ECO:0000256" key="5">
    <source>
        <dbReference type="ARBA" id="ARBA00023237"/>
    </source>
</evidence>
<proteinExistence type="inferred from homology"/>
<evidence type="ECO:0008006" key="11">
    <source>
        <dbReference type="Google" id="ProtNLM"/>
    </source>
</evidence>
<keyword evidence="5" id="KW-0998">Cell outer membrane</keyword>
<protein>
    <recommendedName>
        <fullName evidence="11">RagB/SusD family nutrient uptake outer membrane protein</fullName>
    </recommendedName>
</protein>
<comment type="caution">
    <text evidence="9">The sequence shown here is derived from an EMBL/GenBank/DDBJ whole genome shotgun (WGS) entry which is preliminary data.</text>
</comment>
<organism evidence="9 10">
    <name type="scientific">Flammeovirga pacifica</name>
    <dbReference type="NCBI Taxonomy" id="915059"/>
    <lineage>
        <taxon>Bacteria</taxon>
        <taxon>Pseudomonadati</taxon>
        <taxon>Bacteroidota</taxon>
        <taxon>Cytophagia</taxon>
        <taxon>Cytophagales</taxon>
        <taxon>Flammeovirgaceae</taxon>
        <taxon>Flammeovirga</taxon>
    </lineage>
</organism>
<comment type="subcellular location">
    <subcellularLocation>
        <location evidence="1">Cell outer membrane</location>
    </subcellularLocation>
</comment>
<dbReference type="OrthoDB" id="636214at2"/>
<evidence type="ECO:0000256" key="2">
    <source>
        <dbReference type="ARBA" id="ARBA00006275"/>
    </source>
</evidence>
<evidence type="ECO:0000259" key="7">
    <source>
        <dbReference type="Pfam" id="PF07980"/>
    </source>
</evidence>
<comment type="similarity">
    <text evidence="2">Belongs to the SusD family.</text>
</comment>
<dbReference type="EMBL" id="JRYR02000001">
    <property type="protein sequence ID" value="OHX66676.1"/>
    <property type="molecule type" value="Genomic_DNA"/>
</dbReference>
<dbReference type="Pfam" id="PF14322">
    <property type="entry name" value="SusD-like_3"/>
    <property type="match status" value="1"/>
</dbReference>
<dbReference type="InterPro" id="IPR011990">
    <property type="entry name" value="TPR-like_helical_dom_sf"/>
</dbReference>
<evidence type="ECO:0000256" key="6">
    <source>
        <dbReference type="SAM" id="SignalP"/>
    </source>
</evidence>
<evidence type="ECO:0000259" key="8">
    <source>
        <dbReference type="Pfam" id="PF14322"/>
    </source>
</evidence>